<dbReference type="PANTHER" id="PTHR19375">
    <property type="entry name" value="HEAT SHOCK PROTEIN 70KDA"/>
    <property type="match status" value="1"/>
</dbReference>
<keyword evidence="7" id="KW-1185">Reference proteome</keyword>
<dbReference type="InterPro" id="IPR043129">
    <property type="entry name" value="ATPase_NBD"/>
</dbReference>
<gene>
    <name evidence="6" type="ORF">LTRI10_LOCUS38472</name>
</gene>
<comment type="similarity">
    <text evidence="1 5">Belongs to the heat shock protein 70 family.</text>
</comment>
<organism evidence="6 7">
    <name type="scientific">Linum trigynum</name>
    <dbReference type="NCBI Taxonomy" id="586398"/>
    <lineage>
        <taxon>Eukaryota</taxon>
        <taxon>Viridiplantae</taxon>
        <taxon>Streptophyta</taxon>
        <taxon>Embryophyta</taxon>
        <taxon>Tracheophyta</taxon>
        <taxon>Spermatophyta</taxon>
        <taxon>Magnoliopsida</taxon>
        <taxon>eudicotyledons</taxon>
        <taxon>Gunneridae</taxon>
        <taxon>Pentapetalae</taxon>
        <taxon>rosids</taxon>
        <taxon>fabids</taxon>
        <taxon>Malpighiales</taxon>
        <taxon>Linaceae</taxon>
        <taxon>Linum</taxon>
    </lineage>
</organism>
<dbReference type="PRINTS" id="PR00301">
    <property type="entry name" value="HEATSHOCK70"/>
</dbReference>
<evidence type="ECO:0000256" key="4">
    <source>
        <dbReference type="ARBA" id="ARBA00022840"/>
    </source>
</evidence>
<dbReference type="PROSITE" id="PS01036">
    <property type="entry name" value="HSP70_3"/>
    <property type="match status" value="1"/>
</dbReference>
<dbReference type="AlphaFoldDB" id="A0AAV2FKM3"/>
<dbReference type="InterPro" id="IPR018181">
    <property type="entry name" value="Heat_shock_70_CS"/>
</dbReference>
<evidence type="ECO:0000256" key="3">
    <source>
        <dbReference type="ARBA" id="ARBA00022824"/>
    </source>
</evidence>
<dbReference type="FunFam" id="2.60.34.10:FF:000012">
    <property type="entry name" value="Heat shock 70 kDa protein"/>
    <property type="match status" value="1"/>
</dbReference>
<evidence type="ECO:0000313" key="7">
    <source>
        <dbReference type="Proteomes" id="UP001497516"/>
    </source>
</evidence>
<dbReference type="Proteomes" id="UP001497516">
    <property type="component" value="Chromosome 6"/>
</dbReference>
<dbReference type="SUPFAM" id="SSF100920">
    <property type="entry name" value="Heat shock protein 70kD (HSP70), peptide-binding domain"/>
    <property type="match status" value="1"/>
</dbReference>
<sequence length="639" mass="69989">MAPKKKEAAKGQVIGIDLGTTYSCVAVARNGTVEIIANDQGNRTTPSSVAFAAADSERLVGEAAKNQAALNPRRTIFDAKRLIGKKFDDPEVQRDLRYLPYPVVSRGGNPYIEIEVVKTEEGGGGGLIKKGFAPEEISAMILGKMKETAESYLGEPVKGAVVTVPAYFNDMQRQATKDAGRIAGLNVLRIINEPTAAAIAYGLNNLNRKRKKTKRKVLVYDLGGGTFDVSVLEVDGKEFRVLATGGDTHLGGGDFDQRVMEYFIKLIKRKHGNEDIGEDKRALGKLRKECERAKRALSNQNQVRVEIESLFHGMDFSEPLTRAKFEELNLDLFKKTLEVVEATLKDANLGKSELEEVILVGGSTRIPKLREMLKEMFDGKEPCKGVNPDEAVAYGAAVLGAKLGGSAKALHHGVALIDVTPLSLGVECDNSLMYVVIPRNTRIPTKMSKQFTTKIDQQTTMSIKVFQGERPLTKDCIELGSFALSGITPAPRGVTKVEETLEIDEDGILKVTAREKIPGAESQSLTITDYKGGLTQQEIERMIKEAEEMAEKDKTAKARVDAMIKLERYIYDAKKAILSGDGLSHQVGDKKIKVEISSVGEASCWLEKNQGATREDYVKKLNELRGIWDPILANAKSKS</sequence>
<name>A0AAV2FKM3_9ROSI</name>
<reference evidence="6 7" key="1">
    <citation type="submission" date="2024-04" db="EMBL/GenBank/DDBJ databases">
        <authorList>
            <person name="Fracassetti M."/>
        </authorList>
    </citation>
    <scope>NUCLEOTIDE SEQUENCE [LARGE SCALE GENOMIC DNA]</scope>
</reference>
<evidence type="ECO:0000256" key="5">
    <source>
        <dbReference type="RuleBase" id="RU003322"/>
    </source>
</evidence>
<dbReference type="Gene3D" id="3.30.420.40">
    <property type="match status" value="2"/>
</dbReference>
<dbReference type="FunFam" id="3.90.640.10:FF:000002">
    <property type="entry name" value="Heat shock 70 kDa"/>
    <property type="match status" value="1"/>
</dbReference>
<dbReference type="Pfam" id="PF00012">
    <property type="entry name" value="HSP70"/>
    <property type="match status" value="1"/>
</dbReference>
<dbReference type="CDD" id="cd10241">
    <property type="entry name" value="ASKHA_NBD_HSP70_BiP"/>
    <property type="match status" value="1"/>
</dbReference>
<accession>A0AAV2FKM3</accession>
<evidence type="ECO:0000313" key="6">
    <source>
        <dbReference type="EMBL" id="CAL1398228.1"/>
    </source>
</evidence>
<dbReference type="Gene3D" id="1.20.1270.10">
    <property type="match status" value="1"/>
</dbReference>
<dbReference type="FunFam" id="3.30.420.40:FF:000026">
    <property type="entry name" value="Heat shock protein 70"/>
    <property type="match status" value="1"/>
</dbReference>
<keyword evidence="4 5" id="KW-0067">ATP-binding</keyword>
<proteinExistence type="inferred from homology"/>
<keyword evidence="2 5" id="KW-0547">Nucleotide-binding</keyword>
<dbReference type="GO" id="GO:0005524">
    <property type="term" value="F:ATP binding"/>
    <property type="evidence" value="ECO:0007669"/>
    <property type="project" value="UniProtKB-KW"/>
</dbReference>
<evidence type="ECO:0000256" key="2">
    <source>
        <dbReference type="ARBA" id="ARBA00022741"/>
    </source>
</evidence>
<keyword evidence="3" id="KW-0256">Endoplasmic reticulum</keyword>
<dbReference type="PROSITE" id="PS00297">
    <property type="entry name" value="HSP70_1"/>
    <property type="match status" value="1"/>
</dbReference>
<dbReference type="InterPro" id="IPR013126">
    <property type="entry name" value="Hsp_70_fam"/>
</dbReference>
<dbReference type="SUPFAM" id="SSF53067">
    <property type="entry name" value="Actin-like ATPase domain"/>
    <property type="match status" value="2"/>
</dbReference>
<dbReference type="InterPro" id="IPR029047">
    <property type="entry name" value="HSP70_peptide-bd_sf"/>
</dbReference>
<dbReference type="GO" id="GO:0140662">
    <property type="term" value="F:ATP-dependent protein folding chaperone"/>
    <property type="evidence" value="ECO:0007669"/>
    <property type="project" value="InterPro"/>
</dbReference>
<dbReference type="PROSITE" id="PS00329">
    <property type="entry name" value="HSP70_2"/>
    <property type="match status" value="1"/>
</dbReference>
<evidence type="ECO:0000256" key="1">
    <source>
        <dbReference type="ARBA" id="ARBA00007381"/>
    </source>
</evidence>
<protein>
    <submittedName>
        <fullName evidence="6">Uncharacterized protein</fullName>
    </submittedName>
</protein>
<dbReference type="NCBIfam" id="NF001413">
    <property type="entry name" value="PRK00290.1"/>
    <property type="match status" value="1"/>
</dbReference>
<dbReference type="FunFam" id="3.30.30.30:FF:000001">
    <property type="entry name" value="heat shock 70 kDa protein-like"/>
    <property type="match status" value="1"/>
</dbReference>
<dbReference type="Gene3D" id="2.60.34.10">
    <property type="entry name" value="Substrate Binding Domain Of DNAk, Chain A, domain 1"/>
    <property type="match status" value="1"/>
</dbReference>
<dbReference type="EMBL" id="OZ034819">
    <property type="protein sequence ID" value="CAL1398228.1"/>
    <property type="molecule type" value="Genomic_DNA"/>
</dbReference>
<dbReference type="InterPro" id="IPR029048">
    <property type="entry name" value="HSP70_C_sf"/>
</dbReference>
<dbReference type="InterPro" id="IPR042050">
    <property type="entry name" value="BIP_NBD"/>
</dbReference>
<dbReference type="SUPFAM" id="SSF100934">
    <property type="entry name" value="Heat shock protein 70kD (HSP70), C-terminal subdomain"/>
    <property type="match status" value="1"/>
</dbReference>
<dbReference type="Gene3D" id="3.90.640.10">
    <property type="entry name" value="Actin, Chain A, domain 4"/>
    <property type="match status" value="1"/>
</dbReference>